<dbReference type="PANTHER" id="PTHR30151:SF0">
    <property type="entry name" value="ABC TRANSPORTER PERMEASE PROTEIN MJ0413-RELATED"/>
    <property type="match status" value="1"/>
</dbReference>
<organism evidence="9 10">
    <name type="scientific">Rubrobacter marinus</name>
    <dbReference type="NCBI Taxonomy" id="2653852"/>
    <lineage>
        <taxon>Bacteria</taxon>
        <taxon>Bacillati</taxon>
        <taxon>Actinomycetota</taxon>
        <taxon>Rubrobacteria</taxon>
        <taxon>Rubrobacterales</taxon>
        <taxon>Rubrobacteraceae</taxon>
        <taxon>Rubrobacter</taxon>
    </lineage>
</organism>
<feature type="transmembrane region" description="Helical" evidence="7">
    <location>
        <begin position="99"/>
        <end position="120"/>
    </location>
</feature>
<dbReference type="Pfam" id="PF00528">
    <property type="entry name" value="BPD_transp_1"/>
    <property type="match status" value="1"/>
</dbReference>
<gene>
    <name evidence="9" type="ORF">GBA65_17395</name>
</gene>
<keyword evidence="10" id="KW-1185">Reference proteome</keyword>
<dbReference type="PROSITE" id="PS50928">
    <property type="entry name" value="ABC_TM1"/>
    <property type="match status" value="1"/>
</dbReference>
<comment type="similarity">
    <text evidence="7">Belongs to the binding-protein-dependent transport system permease family.</text>
</comment>
<evidence type="ECO:0000256" key="2">
    <source>
        <dbReference type="ARBA" id="ARBA00022448"/>
    </source>
</evidence>
<feature type="transmembrane region" description="Helical" evidence="7">
    <location>
        <begin position="170"/>
        <end position="203"/>
    </location>
</feature>
<sequence>MKRRKAPPLYLARLLLVLTLLILLELAIRIGLINRFFVVLPSELIPQVLRDLVDREFLTLVGITFYETAAAFLFASVVGVGIGYLLWRSRRLGVAYEPLIAGLFASPIILLYPIFLVIFGRTPLAIIAQGAIFGVLPVILFTRQAFAGVSPTLLKVAASMNLSTRDRFRYILLPAAAPTIFTGLRLGLTYILIGVVAMEYIVQIGGLGKLVAETSLRLSTDELYSGITLVVAISVLFIYLTQRVENAVRR</sequence>
<dbReference type="EMBL" id="CP045121">
    <property type="protein sequence ID" value="QIN80004.1"/>
    <property type="molecule type" value="Genomic_DNA"/>
</dbReference>
<accession>A0A6G8Q0J9</accession>
<feature type="transmembrane region" description="Helical" evidence="7">
    <location>
        <begin position="63"/>
        <end position="87"/>
    </location>
</feature>
<evidence type="ECO:0000256" key="7">
    <source>
        <dbReference type="RuleBase" id="RU363032"/>
    </source>
</evidence>
<keyword evidence="6 7" id="KW-0472">Membrane</keyword>
<dbReference type="InterPro" id="IPR035906">
    <property type="entry name" value="MetI-like_sf"/>
</dbReference>
<evidence type="ECO:0000256" key="4">
    <source>
        <dbReference type="ARBA" id="ARBA00022692"/>
    </source>
</evidence>
<feature type="transmembrane region" description="Helical" evidence="7">
    <location>
        <begin position="126"/>
        <end position="149"/>
    </location>
</feature>
<feature type="domain" description="ABC transmembrane type-1" evidence="8">
    <location>
        <begin position="61"/>
        <end position="242"/>
    </location>
</feature>
<protein>
    <submittedName>
        <fullName evidence="9">ABC transporter permease subunit</fullName>
    </submittedName>
</protein>
<keyword evidence="2 7" id="KW-0813">Transport</keyword>
<dbReference type="InterPro" id="IPR000515">
    <property type="entry name" value="MetI-like"/>
</dbReference>
<dbReference type="KEGG" id="rmar:GBA65_17395"/>
<evidence type="ECO:0000256" key="6">
    <source>
        <dbReference type="ARBA" id="ARBA00023136"/>
    </source>
</evidence>
<name>A0A6G8Q0J9_9ACTN</name>
<dbReference type="Proteomes" id="UP000502706">
    <property type="component" value="Chromosome"/>
</dbReference>
<evidence type="ECO:0000259" key="8">
    <source>
        <dbReference type="PROSITE" id="PS50928"/>
    </source>
</evidence>
<keyword evidence="5 7" id="KW-1133">Transmembrane helix</keyword>
<dbReference type="RefSeq" id="WP_166397680.1">
    <property type="nucleotide sequence ID" value="NZ_CP045121.1"/>
</dbReference>
<reference evidence="9 10" key="1">
    <citation type="submission" date="2019-10" db="EMBL/GenBank/DDBJ databases">
        <title>Rubrobacter sp nov SCSIO 52915 isolated from a deep-sea sediment in the South China Sea.</title>
        <authorList>
            <person name="Chen R.W."/>
        </authorList>
    </citation>
    <scope>NUCLEOTIDE SEQUENCE [LARGE SCALE GENOMIC DNA]</scope>
    <source>
        <strain evidence="9 10">SCSIO 52915</strain>
    </source>
</reference>
<evidence type="ECO:0000256" key="3">
    <source>
        <dbReference type="ARBA" id="ARBA00022475"/>
    </source>
</evidence>
<dbReference type="CDD" id="cd06261">
    <property type="entry name" value="TM_PBP2"/>
    <property type="match status" value="1"/>
</dbReference>
<dbReference type="GO" id="GO:0055085">
    <property type="term" value="P:transmembrane transport"/>
    <property type="evidence" value="ECO:0007669"/>
    <property type="project" value="InterPro"/>
</dbReference>
<evidence type="ECO:0000256" key="1">
    <source>
        <dbReference type="ARBA" id="ARBA00004651"/>
    </source>
</evidence>
<dbReference type="GO" id="GO:0005886">
    <property type="term" value="C:plasma membrane"/>
    <property type="evidence" value="ECO:0007669"/>
    <property type="project" value="UniProtKB-SubCell"/>
</dbReference>
<comment type="subcellular location">
    <subcellularLocation>
        <location evidence="1 7">Cell membrane</location>
        <topology evidence="1 7">Multi-pass membrane protein</topology>
    </subcellularLocation>
</comment>
<feature type="transmembrane region" description="Helical" evidence="7">
    <location>
        <begin position="223"/>
        <end position="241"/>
    </location>
</feature>
<evidence type="ECO:0000313" key="10">
    <source>
        <dbReference type="Proteomes" id="UP000502706"/>
    </source>
</evidence>
<dbReference type="Gene3D" id="1.10.3720.10">
    <property type="entry name" value="MetI-like"/>
    <property type="match status" value="1"/>
</dbReference>
<keyword evidence="4 7" id="KW-0812">Transmembrane</keyword>
<dbReference type="SUPFAM" id="SSF161098">
    <property type="entry name" value="MetI-like"/>
    <property type="match status" value="1"/>
</dbReference>
<proteinExistence type="inferred from homology"/>
<evidence type="ECO:0000313" key="9">
    <source>
        <dbReference type="EMBL" id="QIN80004.1"/>
    </source>
</evidence>
<dbReference type="AlphaFoldDB" id="A0A6G8Q0J9"/>
<keyword evidence="3" id="KW-1003">Cell membrane</keyword>
<dbReference type="PANTHER" id="PTHR30151">
    <property type="entry name" value="ALKANE SULFONATE ABC TRANSPORTER-RELATED, MEMBRANE SUBUNIT"/>
    <property type="match status" value="1"/>
</dbReference>
<evidence type="ECO:0000256" key="5">
    <source>
        <dbReference type="ARBA" id="ARBA00022989"/>
    </source>
</evidence>